<dbReference type="SUPFAM" id="SSF52540">
    <property type="entry name" value="P-loop containing nucleoside triphosphate hydrolases"/>
    <property type="match status" value="1"/>
</dbReference>
<dbReference type="Proteomes" id="UP000007014">
    <property type="component" value="Chromosome 12"/>
</dbReference>
<dbReference type="OMA" id="NASEQCV"/>
<dbReference type="PROSITE" id="PS51194">
    <property type="entry name" value="HELICASE_CTER"/>
    <property type="match status" value="1"/>
</dbReference>
<sequence length="552" mass="61559">MGCSRTRTFPQLGLDARVVEAVLRKLRWRTPAPVQEAVIPAVLSGKDVLVNAPTGSGKTGAYALPLVHLLLQIYDEENARGAWCESTRAIVLVPSQDLALQLGRTFVSLTENLPLHCCVVTGAFSNKALIDTWTDASVCVGTPAGLAQSLTTERARNVVLLVIDEADLVLSFASSATQVHDVVRKIPTNAQGVLLSATLDEEVEALRALALHQPEACRIEASWDADPSGNKSNVQYWVSRLSGLDERFAWLYVVLRLRILRDRILVFVDSVLEAYRVKLFLDRFGIRCAVLNADLPVTSRQHCLQQFDAGIFDILVTSDEATTLKSTGYSASRGLDFRSVDVVIHFTAPKNIEVFLHRSGRTGRAGRAGKVVTLVTNDDESQRIERFFTEHARLSMQGQPRLLAVRKETMETFRYRVEDALCACTDLAVREARVQALRDEMLRSRAFRDALLAARQGDRVDLEVLSHDRPLVRKRLAAHLGHIPDYMLKDDGLWQVLAPEMANAQSATDDLRPAGPEELNKPVEKRPKRKRIARNFRSGPRKRAEPLKRLRL</sequence>
<dbReference type="InterPro" id="IPR014001">
    <property type="entry name" value="Helicase_ATP-bd"/>
</dbReference>
<dbReference type="eggNOG" id="KOG0346">
    <property type="taxonomic scope" value="Eukaryota"/>
</dbReference>
<evidence type="ECO:0000256" key="5">
    <source>
        <dbReference type="SAM" id="MobiDB-lite"/>
    </source>
</evidence>
<accession>M1V5L9</accession>
<dbReference type="PROSITE" id="PS51192">
    <property type="entry name" value="HELICASE_ATP_BIND_1"/>
    <property type="match status" value="1"/>
</dbReference>
<dbReference type="OrthoDB" id="1191041at2759"/>
<dbReference type="InterPro" id="IPR011545">
    <property type="entry name" value="DEAD/DEAH_box_helicase_dom"/>
</dbReference>
<dbReference type="GO" id="GO:0003724">
    <property type="term" value="F:RNA helicase activity"/>
    <property type="evidence" value="ECO:0007669"/>
    <property type="project" value="TreeGrafter"/>
</dbReference>
<feature type="region of interest" description="Disordered" evidence="5">
    <location>
        <begin position="505"/>
        <end position="552"/>
    </location>
</feature>
<dbReference type="STRING" id="280699.M1V5L9"/>
<organism evidence="8 9">
    <name type="scientific">Cyanidioschyzon merolae (strain NIES-3377 / 10D)</name>
    <name type="common">Unicellular red alga</name>
    <dbReference type="NCBI Taxonomy" id="280699"/>
    <lineage>
        <taxon>Eukaryota</taxon>
        <taxon>Rhodophyta</taxon>
        <taxon>Bangiophyceae</taxon>
        <taxon>Cyanidiales</taxon>
        <taxon>Cyanidiaceae</taxon>
        <taxon>Cyanidioschyzon</taxon>
    </lineage>
</organism>
<keyword evidence="3 8" id="KW-0347">Helicase</keyword>
<dbReference type="GO" id="GO:0005829">
    <property type="term" value="C:cytosol"/>
    <property type="evidence" value="ECO:0007669"/>
    <property type="project" value="TreeGrafter"/>
</dbReference>
<keyword evidence="4" id="KW-0067">ATP-binding</keyword>
<dbReference type="GO" id="GO:0016787">
    <property type="term" value="F:hydrolase activity"/>
    <property type="evidence" value="ECO:0007669"/>
    <property type="project" value="UniProtKB-KW"/>
</dbReference>
<evidence type="ECO:0000259" key="7">
    <source>
        <dbReference type="PROSITE" id="PS51194"/>
    </source>
</evidence>
<dbReference type="EMBL" id="AP006494">
    <property type="protein sequence ID" value="BAM80900.1"/>
    <property type="molecule type" value="Genomic_DNA"/>
</dbReference>
<feature type="domain" description="Helicase C-terminal" evidence="7">
    <location>
        <begin position="247"/>
        <end position="409"/>
    </location>
</feature>
<dbReference type="PANTHER" id="PTHR47959:SF1">
    <property type="entry name" value="ATP-DEPENDENT RNA HELICASE DBPA"/>
    <property type="match status" value="1"/>
</dbReference>
<dbReference type="GO" id="GO:0003676">
    <property type="term" value="F:nucleic acid binding"/>
    <property type="evidence" value="ECO:0007669"/>
    <property type="project" value="InterPro"/>
</dbReference>
<dbReference type="AlphaFoldDB" id="M1V5L9"/>
<dbReference type="SMART" id="SM00487">
    <property type="entry name" value="DEXDc"/>
    <property type="match status" value="1"/>
</dbReference>
<dbReference type="CDD" id="cd18787">
    <property type="entry name" value="SF2_C_DEAD"/>
    <property type="match status" value="1"/>
</dbReference>
<dbReference type="Gramene" id="CML336CT">
    <property type="protein sequence ID" value="CML336CT"/>
    <property type="gene ID" value="CML336C"/>
</dbReference>
<keyword evidence="9" id="KW-1185">Reference proteome</keyword>
<gene>
    <name evidence="8" type="ORF">CYME_CML336C</name>
</gene>
<evidence type="ECO:0000256" key="1">
    <source>
        <dbReference type="ARBA" id="ARBA00022741"/>
    </source>
</evidence>
<dbReference type="HOGENOM" id="CLU_003041_17_1_1"/>
<feature type="domain" description="Helicase ATP-binding" evidence="6">
    <location>
        <begin position="39"/>
        <end position="217"/>
    </location>
</feature>
<protein>
    <submittedName>
        <fullName evidence="8">Similar to RNA helicase</fullName>
    </submittedName>
</protein>
<dbReference type="RefSeq" id="XP_005536936.1">
    <property type="nucleotide sequence ID" value="XM_005536879.1"/>
</dbReference>
<name>M1V5L9_CYAM1</name>
<reference evidence="8 9" key="2">
    <citation type="journal article" date="2007" name="BMC Biol.">
        <title>A 100%-complete sequence reveals unusually simple genomic features in the hot-spring red alga Cyanidioschyzon merolae.</title>
        <authorList>
            <person name="Nozaki H."/>
            <person name="Takano H."/>
            <person name="Misumi O."/>
            <person name="Terasawa K."/>
            <person name="Matsuzaki M."/>
            <person name="Maruyama S."/>
            <person name="Nishida K."/>
            <person name="Yagisawa F."/>
            <person name="Yoshida Y."/>
            <person name="Fujiwara T."/>
            <person name="Takio S."/>
            <person name="Tamura K."/>
            <person name="Chung S.J."/>
            <person name="Nakamura S."/>
            <person name="Kuroiwa H."/>
            <person name="Tanaka K."/>
            <person name="Sato N."/>
            <person name="Kuroiwa T."/>
        </authorList>
    </citation>
    <scope>NUCLEOTIDE SEQUENCE [LARGE SCALE GENOMIC DNA]</scope>
    <source>
        <strain evidence="8 9">10D</strain>
    </source>
</reference>
<evidence type="ECO:0000256" key="2">
    <source>
        <dbReference type="ARBA" id="ARBA00022801"/>
    </source>
</evidence>
<dbReference type="Pfam" id="PF00270">
    <property type="entry name" value="DEAD"/>
    <property type="match status" value="1"/>
</dbReference>
<dbReference type="InterPro" id="IPR001650">
    <property type="entry name" value="Helicase_C-like"/>
</dbReference>
<keyword evidence="2" id="KW-0378">Hydrolase</keyword>
<dbReference type="GeneID" id="16994746"/>
<evidence type="ECO:0000256" key="4">
    <source>
        <dbReference type="ARBA" id="ARBA00022840"/>
    </source>
</evidence>
<evidence type="ECO:0000313" key="9">
    <source>
        <dbReference type="Proteomes" id="UP000007014"/>
    </source>
</evidence>
<dbReference type="GO" id="GO:0005524">
    <property type="term" value="F:ATP binding"/>
    <property type="evidence" value="ECO:0007669"/>
    <property type="project" value="UniProtKB-KW"/>
</dbReference>
<evidence type="ECO:0000256" key="3">
    <source>
        <dbReference type="ARBA" id="ARBA00022806"/>
    </source>
</evidence>
<evidence type="ECO:0000259" key="6">
    <source>
        <dbReference type="PROSITE" id="PS51192"/>
    </source>
</evidence>
<proteinExistence type="predicted"/>
<evidence type="ECO:0000313" key="8">
    <source>
        <dbReference type="EMBL" id="BAM80900.1"/>
    </source>
</evidence>
<feature type="compositionally biased region" description="Basic and acidic residues" evidence="5">
    <location>
        <begin position="542"/>
        <end position="552"/>
    </location>
</feature>
<dbReference type="Pfam" id="PF00271">
    <property type="entry name" value="Helicase_C"/>
    <property type="match status" value="1"/>
</dbReference>
<dbReference type="InterPro" id="IPR027417">
    <property type="entry name" value="P-loop_NTPase"/>
</dbReference>
<dbReference type="InterPro" id="IPR050079">
    <property type="entry name" value="DEAD_box_RNA_helicase"/>
</dbReference>
<dbReference type="SMART" id="SM00490">
    <property type="entry name" value="HELICc"/>
    <property type="match status" value="1"/>
</dbReference>
<dbReference type="Gene3D" id="3.40.50.300">
    <property type="entry name" value="P-loop containing nucleotide triphosphate hydrolases"/>
    <property type="match status" value="2"/>
</dbReference>
<reference evidence="8 9" key="1">
    <citation type="journal article" date="2004" name="Nature">
        <title>Genome sequence of the ultrasmall unicellular red alga Cyanidioschyzon merolae 10D.</title>
        <authorList>
            <person name="Matsuzaki M."/>
            <person name="Misumi O."/>
            <person name="Shin-i T."/>
            <person name="Maruyama S."/>
            <person name="Takahara M."/>
            <person name="Miyagishima S."/>
            <person name="Mori T."/>
            <person name="Nishida K."/>
            <person name="Yagisawa F."/>
            <person name="Nishida K."/>
            <person name="Yoshida Y."/>
            <person name="Nishimura Y."/>
            <person name="Nakao S."/>
            <person name="Kobayashi T."/>
            <person name="Momoyama Y."/>
            <person name="Higashiyama T."/>
            <person name="Minoda A."/>
            <person name="Sano M."/>
            <person name="Nomoto H."/>
            <person name="Oishi K."/>
            <person name="Hayashi H."/>
            <person name="Ohta F."/>
            <person name="Nishizaka S."/>
            <person name="Haga S."/>
            <person name="Miura S."/>
            <person name="Morishita T."/>
            <person name="Kabeya Y."/>
            <person name="Terasawa K."/>
            <person name="Suzuki Y."/>
            <person name="Ishii Y."/>
            <person name="Asakawa S."/>
            <person name="Takano H."/>
            <person name="Ohta N."/>
            <person name="Kuroiwa H."/>
            <person name="Tanaka K."/>
            <person name="Shimizu N."/>
            <person name="Sugano S."/>
            <person name="Sato N."/>
            <person name="Nozaki H."/>
            <person name="Ogasawara N."/>
            <person name="Kohara Y."/>
            <person name="Kuroiwa T."/>
        </authorList>
    </citation>
    <scope>NUCLEOTIDE SEQUENCE [LARGE SCALE GENOMIC DNA]</scope>
    <source>
        <strain evidence="8 9">10D</strain>
    </source>
</reference>
<keyword evidence="1" id="KW-0547">Nucleotide-binding</keyword>
<dbReference type="PANTHER" id="PTHR47959">
    <property type="entry name" value="ATP-DEPENDENT RNA HELICASE RHLE-RELATED"/>
    <property type="match status" value="1"/>
</dbReference>
<dbReference type="KEGG" id="cme:CYME_CML336C"/>